<evidence type="ECO:0000313" key="1">
    <source>
        <dbReference type="EMBL" id="GBQ90094.1"/>
    </source>
</evidence>
<sequence length="84" mass="9306">MLYDIERDENASAREAIRAVRAGTIPLRSYDDTPIDKILAGSRSGAARPQSVPSNQYVKGLGLRPECFARSEPVWKLTDGHFCL</sequence>
<dbReference type="Proteomes" id="UP001062776">
    <property type="component" value="Unassembled WGS sequence"/>
</dbReference>
<name>A0ABQ0Q3T7_9PROT</name>
<reference evidence="1" key="1">
    <citation type="submission" date="2013-04" db="EMBL/GenBank/DDBJ databases">
        <title>The genome sequencing project of 58 acetic acid bacteria.</title>
        <authorList>
            <person name="Okamoto-Kainuma A."/>
            <person name="Ishikawa M."/>
            <person name="Umino S."/>
            <person name="Koizumi Y."/>
            <person name="Shiwa Y."/>
            <person name="Yoshikawa H."/>
            <person name="Matsutani M."/>
            <person name="Matsushita K."/>
        </authorList>
    </citation>
    <scope>NUCLEOTIDE SEQUENCE</scope>
    <source>
        <strain evidence="1">NRIC 0535</strain>
    </source>
</reference>
<keyword evidence="2" id="KW-1185">Reference proteome</keyword>
<accession>A0ABQ0Q3T7</accession>
<comment type="caution">
    <text evidence="1">The sequence shown here is derived from an EMBL/GenBank/DDBJ whole genome shotgun (WGS) entry which is preliminary data.</text>
</comment>
<dbReference type="EMBL" id="BAPV01000017">
    <property type="protein sequence ID" value="GBQ90094.1"/>
    <property type="molecule type" value="Genomic_DNA"/>
</dbReference>
<protein>
    <submittedName>
        <fullName evidence="1">Uncharacterized protein</fullName>
    </submittedName>
</protein>
<gene>
    <name evidence="1" type="ORF">AA0535_1955</name>
</gene>
<proteinExistence type="predicted"/>
<organism evidence="1 2">
    <name type="scientific">Asaia krungthepensis NRIC 0535</name>
    <dbReference type="NCBI Taxonomy" id="1307925"/>
    <lineage>
        <taxon>Bacteria</taxon>
        <taxon>Pseudomonadati</taxon>
        <taxon>Pseudomonadota</taxon>
        <taxon>Alphaproteobacteria</taxon>
        <taxon>Acetobacterales</taxon>
        <taxon>Acetobacteraceae</taxon>
        <taxon>Asaia</taxon>
    </lineage>
</organism>
<evidence type="ECO:0000313" key="2">
    <source>
        <dbReference type="Proteomes" id="UP001062776"/>
    </source>
</evidence>